<feature type="compositionally biased region" description="Low complexity" evidence="1">
    <location>
        <begin position="95"/>
        <end position="149"/>
    </location>
</feature>
<dbReference type="PANTHER" id="PTHR34883">
    <property type="entry name" value="SERINE-RICH PROTEIN, PUTATIVE-RELATED-RELATED"/>
    <property type="match status" value="1"/>
</dbReference>
<evidence type="ECO:0000313" key="4">
    <source>
        <dbReference type="Proteomes" id="UP000559256"/>
    </source>
</evidence>
<evidence type="ECO:0000313" key="3">
    <source>
        <dbReference type="EMBL" id="KAF5365669.1"/>
    </source>
</evidence>
<feature type="signal peptide" evidence="2">
    <location>
        <begin position="1"/>
        <end position="19"/>
    </location>
</feature>
<feature type="compositionally biased region" description="Low complexity" evidence="1">
    <location>
        <begin position="49"/>
        <end position="69"/>
    </location>
</feature>
<gene>
    <name evidence="3" type="ORF">D9758_003314</name>
</gene>
<dbReference type="InterPro" id="IPR008972">
    <property type="entry name" value="Cupredoxin"/>
</dbReference>
<accession>A0A8H5GJ09</accession>
<feature type="region of interest" description="Disordered" evidence="1">
    <location>
        <begin position="49"/>
        <end position="149"/>
    </location>
</feature>
<dbReference type="OrthoDB" id="2331100at2759"/>
<keyword evidence="2" id="KW-0732">Signal</keyword>
<comment type="caution">
    <text evidence="3">The sequence shown here is derived from an EMBL/GenBank/DDBJ whole genome shotgun (WGS) entry which is preliminary data.</text>
</comment>
<keyword evidence="4" id="KW-1185">Reference proteome</keyword>
<feature type="compositionally biased region" description="Low complexity" evidence="1">
    <location>
        <begin position="408"/>
        <end position="436"/>
    </location>
</feature>
<dbReference type="EMBL" id="JAACJM010000026">
    <property type="protein sequence ID" value="KAF5365669.1"/>
    <property type="molecule type" value="Genomic_DNA"/>
</dbReference>
<proteinExistence type="predicted"/>
<dbReference type="InterPro" id="IPR052953">
    <property type="entry name" value="Ser-rich/MCO-related"/>
</dbReference>
<feature type="region of interest" description="Disordered" evidence="1">
    <location>
        <begin position="408"/>
        <end position="452"/>
    </location>
</feature>
<dbReference type="Proteomes" id="UP000559256">
    <property type="component" value="Unassembled WGS sequence"/>
</dbReference>
<sequence length="474" mass="47335">MVLITPLIAAALLSGFASALPRPDSAIGEEVGVSAPDGTPITNTAELASQTSAEAAAAKTQSSDSSYGSSGYGSSGSSYGSSGYGSKGSKGSSGYGSSQSSDCGESGCGGSSSHESSGCGESGCGDSMTMESTSTESSSTMTMESTSSMTYSMPSYGSGGSNWMNSGYDDCVQQCINSHGAPPATYTPPTATYGGGGSSGSGSTITVIVAPTQGVLRYVPAFVNASVGTTIEFMWNADNHTVTKGSQLLPCNHTTEDPSFITGIQKKGFTFTQVVNDTNPTFFFCGAPTHCQKGMFGIINPPSNFGSPTSVSGMMQSMTSSDPALEAYAAYSANATEGKSGANWGGSISLEGMPDWSHSLVAENVLYTRNLLAMNPELVKEDGSIDMGSFGSTPLMIPTDFSNTINAAASGDASSTPSGSAGSAGSAGSTDSSAAPQSTDSPTGAASNNNGALSVSSSKAVVAAIALVATFLAL</sequence>
<evidence type="ECO:0000256" key="1">
    <source>
        <dbReference type="SAM" id="MobiDB-lite"/>
    </source>
</evidence>
<evidence type="ECO:0008006" key="5">
    <source>
        <dbReference type="Google" id="ProtNLM"/>
    </source>
</evidence>
<feature type="compositionally biased region" description="Gly residues" evidence="1">
    <location>
        <begin position="82"/>
        <end position="94"/>
    </location>
</feature>
<organism evidence="3 4">
    <name type="scientific">Tetrapyrgos nigripes</name>
    <dbReference type="NCBI Taxonomy" id="182062"/>
    <lineage>
        <taxon>Eukaryota</taxon>
        <taxon>Fungi</taxon>
        <taxon>Dikarya</taxon>
        <taxon>Basidiomycota</taxon>
        <taxon>Agaricomycotina</taxon>
        <taxon>Agaricomycetes</taxon>
        <taxon>Agaricomycetidae</taxon>
        <taxon>Agaricales</taxon>
        <taxon>Marasmiineae</taxon>
        <taxon>Marasmiaceae</taxon>
        <taxon>Tetrapyrgos</taxon>
    </lineage>
</organism>
<dbReference type="SUPFAM" id="SSF49503">
    <property type="entry name" value="Cupredoxins"/>
    <property type="match status" value="1"/>
</dbReference>
<feature type="chain" id="PRO_5034536198" description="Phytocyanin domain-containing protein" evidence="2">
    <location>
        <begin position="20"/>
        <end position="474"/>
    </location>
</feature>
<reference evidence="3 4" key="1">
    <citation type="journal article" date="2020" name="ISME J.">
        <title>Uncovering the hidden diversity of litter-decomposition mechanisms in mushroom-forming fungi.</title>
        <authorList>
            <person name="Floudas D."/>
            <person name="Bentzer J."/>
            <person name="Ahren D."/>
            <person name="Johansson T."/>
            <person name="Persson P."/>
            <person name="Tunlid A."/>
        </authorList>
    </citation>
    <scope>NUCLEOTIDE SEQUENCE [LARGE SCALE GENOMIC DNA]</scope>
    <source>
        <strain evidence="3 4">CBS 291.85</strain>
    </source>
</reference>
<feature type="compositionally biased region" description="Polar residues" evidence="1">
    <location>
        <begin position="437"/>
        <end position="451"/>
    </location>
</feature>
<protein>
    <recommendedName>
        <fullName evidence="5">Phytocyanin domain-containing protein</fullName>
    </recommendedName>
</protein>
<name>A0A8H5GJ09_9AGAR</name>
<dbReference type="AlphaFoldDB" id="A0A8H5GJ09"/>
<dbReference type="Gene3D" id="2.60.40.420">
    <property type="entry name" value="Cupredoxins - blue copper proteins"/>
    <property type="match status" value="1"/>
</dbReference>
<dbReference type="PANTHER" id="PTHR34883:SF15">
    <property type="entry name" value="EXTRACELLULAR SERINE-RICH PROTEIN"/>
    <property type="match status" value="1"/>
</dbReference>
<evidence type="ECO:0000256" key="2">
    <source>
        <dbReference type="SAM" id="SignalP"/>
    </source>
</evidence>